<comment type="similarity">
    <text evidence="1">Belongs to the thioesterase PaaI family.</text>
</comment>
<evidence type="ECO:0000259" key="3">
    <source>
        <dbReference type="Pfam" id="PF03061"/>
    </source>
</evidence>
<dbReference type="PANTHER" id="PTHR43240:SF5">
    <property type="entry name" value="1,4-DIHYDROXY-2-NAPHTHOYL-COA THIOESTERASE 1"/>
    <property type="match status" value="1"/>
</dbReference>
<evidence type="ECO:0000256" key="1">
    <source>
        <dbReference type="ARBA" id="ARBA00008324"/>
    </source>
</evidence>
<dbReference type="EC" id="3.1.2.-" evidence="4"/>
<dbReference type="InterPro" id="IPR006683">
    <property type="entry name" value="Thioestr_dom"/>
</dbReference>
<dbReference type="GO" id="GO:0005829">
    <property type="term" value="C:cytosol"/>
    <property type="evidence" value="ECO:0007669"/>
    <property type="project" value="TreeGrafter"/>
</dbReference>
<protein>
    <submittedName>
        <fullName evidence="4">PaaI family thioesterase</fullName>
        <ecNumber evidence="4">3.1.2.-</ecNumber>
    </submittedName>
</protein>
<evidence type="ECO:0000313" key="4">
    <source>
        <dbReference type="EMBL" id="MDK4334444.1"/>
    </source>
</evidence>
<dbReference type="EMBL" id="JASNVU010000003">
    <property type="protein sequence ID" value="MDK4334444.1"/>
    <property type="molecule type" value="Genomic_DNA"/>
</dbReference>
<dbReference type="GeneID" id="81675268"/>
<reference evidence="4" key="1">
    <citation type="submission" date="2023-05" db="EMBL/GenBank/DDBJ databases">
        <title>Metabolic capabilities are highly conserved among human nasal-associated Corynebacterium species in pangenomic analyses.</title>
        <authorList>
            <person name="Tran T.H."/>
            <person name="Roberts A.Q."/>
            <person name="Escapa I.F."/>
            <person name="Gao W."/>
            <person name="Conlan S."/>
            <person name="Kong H."/>
            <person name="Segre J.A."/>
            <person name="Kelly M.S."/>
            <person name="Lemon K.P."/>
        </authorList>
    </citation>
    <scope>NUCLEOTIDE SEQUENCE</scope>
    <source>
        <strain evidence="4">KPL2618</strain>
    </source>
</reference>
<name>A0AAP4FB85_9CORY</name>
<sequence>MSDTQILNDLLHTAHTRLLNEEELEKLNSVNGGLAEFIGLTFDRVGPTEARARLTVTPQHHQPWGVANGGLYCTIAESVASIASVAAADAPAMGVNNSTDFIKATGEGELEAVATPIQLGTRTHVWSVEMRQGDTLIARTTLRTMIMDKRS</sequence>
<proteinExistence type="inferred from homology"/>
<dbReference type="SUPFAM" id="SSF54637">
    <property type="entry name" value="Thioesterase/thiol ester dehydrase-isomerase"/>
    <property type="match status" value="1"/>
</dbReference>
<evidence type="ECO:0000256" key="2">
    <source>
        <dbReference type="ARBA" id="ARBA00022801"/>
    </source>
</evidence>
<keyword evidence="2 4" id="KW-0378">Hydrolase</keyword>
<evidence type="ECO:0000313" key="5">
    <source>
        <dbReference type="Proteomes" id="UP001230317"/>
    </source>
</evidence>
<dbReference type="InterPro" id="IPR029069">
    <property type="entry name" value="HotDog_dom_sf"/>
</dbReference>
<dbReference type="NCBIfam" id="TIGR00369">
    <property type="entry name" value="unchar_dom_1"/>
    <property type="match status" value="1"/>
</dbReference>
<dbReference type="AlphaFoldDB" id="A0AAP4FB85"/>
<organism evidence="4 5">
    <name type="scientific">Corynebacterium accolens</name>
    <dbReference type="NCBI Taxonomy" id="38284"/>
    <lineage>
        <taxon>Bacteria</taxon>
        <taxon>Bacillati</taxon>
        <taxon>Actinomycetota</taxon>
        <taxon>Actinomycetes</taxon>
        <taxon>Mycobacteriales</taxon>
        <taxon>Corynebacteriaceae</taxon>
        <taxon>Corynebacterium</taxon>
    </lineage>
</organism>
<dbReference type="Gene3D" id="3.10.129.10">
    <property type="entry name" value="Hotdog Thioesterase"/>
    <property type="match status" value="1"/>
</dbReference>
<dbReference type="RefSeq" id="WP_005279245.1">
    <property type="nucleotide sequence ID" value="NZ_CP046605.1"/>
</dbReference>
<dbReference type="Proteomes" id="UP001230317">
    <property type="component" value="Unassembled WGS sequence"/>
</dbReference>
<dbReference type="GO" id="GO:0061522">
    <property type="term" value="F:1,4-dihydroxy-2-naphthoyl-CoA thioesterase activity"/>
    <property type="evidence" value="ECO:0007669"/>
    <property type="project" value="TreeGrafter"/>
</dbReference>
<dbReference type="CDD" id="cd03443">
    <property type="entry name" value="PaaI_thioesterase"/>
    <property type="match status" value="1"/>
</dbReference>
<feature type="domain" description="Thioesterase" evidence="3">
    <location>
        <begin position="65"/>
        <end position="135"/>
    </location>
</feature>
<comment type="caution">
    <text evidence="4">The sequence shown here is derived from an EMBL/GenBank/DDBJ whole genome shotgun (WGS) entry which is preliminary data.</text>
</comment>
<accession>A0AAP4FB85</accession>
<dbReference type="InterPro" id="IPR003736">
    <property type="entry name" value="PAAI_dom"/>
</dbReference>
<dbReference type="PANTHER" id="PTHR43240">
    <property type="entry name" value="1,4-DIHYDROXY-2-NAPHTHOYL-COA THIOESTERASE 1"/>
    <property type="match status" value="1"/>
</dbReference>
<gene>
    <name evidence="4" type="ORF">QPX58_03285</name>
</gene>
<dbReference type="Pfam" id="PF03061">
    <property type="entry name" value="4HBT"/>
    <property type="match status" value="1"/>
</dbReference>